<organism evidence="1 2">
    <name type="scientific">Brachionus calyciflorus</name>
    <dbReference type="NCBI Taxonomy" id="104777"/>
    <lineage>
        <taxon>Eukaryota</taxon>
        <taxon>Metazoa</taxon>
        <taxon>Spiralia</taxon>
        <taxon>Gnathifera</taxon>
        <taxon>Rotifera</taxon>
        <taxon>Eurotatoria</taxon>
        <taxon>Monogononta</taxon>
        <taxon>Pseudotrocha</taxon>
        <taxon>Ploima</taxon>
        <taxon>Brachionidae</taxon>
        <taxon>Brachionus</taxon>
    </lineage>
</organism>
<evidence type="ECO:0000313" key="1">
    <source>
        <dbReference type="EMBL" id="CAF1049432.1"/>
    </source>
</evidence>
<proteinExistence type="predicted"/>
<dbReference type="Proteomes" id="UP000663879">
    <property type="component" value="Unassembled WGS sequence"/>
</dbReference>
<keyword evidence="2" id="KW-1185">Reference proteome</keyword>
<comment type="caution">
    <text evidence="1">The sequence shown here is derived from an EMBL/GenBank/DDBJ whole genome shotgun (WGS) entry which is preliminary data.</text>
</comment>
<protein>
    <submittedName>
        <fullName evidence="1">Uncharacterized protein</fullName>
    </submittedName>
</protein>
<dbReference type="OrthoDB" id="10004641at2759"/>
<sequence>MSLYDYALCLADIERRKTTRQAVYNYFLKFSTRLVVAQEYHMNMYTVHFHIYIQSQNEVKDVKDQEINRLKEKYKNVLSGRLEMNHQKIMNFVSLIIPVLTEQFKDQSDVRYNCLFSNCNIENRSYVSKQKFIQHLCQKHGHQLPDQGIFLLNGDSNFRFGGFDCEKCVRNFTRKDHFKNIDCKKNQKSNEDCLSEVVNDVERSPNRQKKMKLKLKLYVLMIALKF</sequence>
<gene>
    <name evidence="1" type="ORF">OXX778_LOCUS18750</name>
</gene>
<dbReference type="AlphaFoldDB" id="A0A814KH90"/>
<name>A0A814KH90_9BILA</name>
<dbReference type="EMBL" id="CAJNOC010005329">
    <property type="protein sequence ID" value="CAF1049432.1"/>
    <property type="molecule type" value="Genomic_DNA"/>
</dbReference>
<evidence type="ECO:0000313" key="2">
    <source>
        <dbReference type="Proteomes" id="UP000663879"/>
    </source>
</evidence>
<reference evidence="1" key="1">
    <citation type="submission" date="2021-02" db="EMBL/GenBank/DDBJ databases">
        <authorList>
            <person name="Nowell W R."/>
        </authorList>
    </citation>
    <scope>NUCLEOTIDE SEQUENCE</scope>
    <source>
        <strain evidence="1">Ploen Becks lab</strain>
    </source>
</reference>
<accession>A0A814KH90</accession>